<feature type="transmembrane region" description="Helical" evidence="1">
    <location>
        <begin position="616"/>
        <end position="637"/>
    </location>
</feature>
<protein>
    <submittedName>
        <fullName evidence="2">Uncharacterized protein</fullName>
    </submittedName>
</protein>
<gene>
    <name evidence="2" type="ORF">ENU20_03755</name>
</gene>
<organism evidence="2">
    <name type="scientific">Staphylothermus marinus</name>
    <dbReference type="NCBI Taxonomy" id="2280"/>
    <lineage>
        <taxon>Archaea</taxon>
        <taxon>Thermoproteota</taxon>
        <taxon>Thermoprotei</taxon>
        <taxon>Desulfurococcales</taxon>
        <taxon>Desulfurococcaceae</taxon>
        <taxon>Staphylothermus</taxon>
    </lineage>
</organism>
<keyword evidence="1" id="KW-0472">Membrane</keyword>
<keyword evidence="1" id="KW-1133">Transmembrane helix</keyword>
<dbReference type="AlphaFoldDB" id="A0A7C4NR85"/>
<evidence type="ECO:0000256" key="1">
    <source>
        <dbReference type="SAM" id="Phobius"/>
    </source>
</evidence>
<sequence>MLLLIFVSIFLTNFVQEAQAIDKFMSLKPTPIFPPIINTTRIELASLVEDNILDLFVIKNYLFLFSYDLFNATYRYNITVFNMNNLSRVFEKTFYSSGTYERISILYDEDEVVAIVKNRLFYFNLANNSIIDEAIDLDSSESFVNAFKVDGYILVLTTNRLLIFGYASSKSIKHNLETIGSVIGARIWTDKLTLVIQTCRQVCDLNVVEYKYVNDTYISTKKLVIRLSKPINTDRLYIDRDYVKLVDSGELIIVSKDGNISRIMLNITGEVVFESFYNDEIFVVTYNTSSNALIYWFFKDKDLIRKLELDGENSIYRVINSSVDYYSSYDQDTGLITIYGYTRNMLIHELIDDENLTRMLFIIRTVGYEYIDRVALFPNYRIFLITSQKLGIERYAYLYSIDGNFVFKLGYMLTNPSVNIVNDKLTITFVTLEYGVKKILVCYVDKPAILVIRGIKATISFHEYANRSVSYLYSGGGPDILILPSSKGLLRVISRTCYIGPEELYDAVEISFSADKLNYINTTIYSAQLHYISSVPTYVLFIDRNNSTRTFTVTLMNTGVCYIPPGDYIVEAYRAETGLSIKISLKLDKGGYAEVDFDELFKRAITESPMRNRYQLAILAILIFIIIVTILFIRSIVQYKKTYS</sequence>
<accession>A0A7C4NR85</accession>
<reference evidence="2" key="1">
    <citation type="journal article" date="2020" name="mSystems">
        <title>Genome- and Community-Level Interaction Insights into Carbon Utilization and Element Cycling Functions of Hydrothermarchaeota in Hydrothermal Sediment.</title>
        <authorList>
            <person name="Zhou Z."/>
            <person name="Liu Y."/>
            <person name="Xu W."/>
            <person name="Pan J."/>
            <person name="Luo Z.H."/>
            <person name="Li M."/>
        </authorList>
    </citation>
    <scope>NUCLEOTIDE SEQUENCE [LARGE SCALE GENOMIC DNA]</scope>
    <source>
        <strain evidence="2">SpSt-648</strain>
    </source>
</reference>
<evidence type="ECO:0000313" key="2">
    <source>
        <dbReference type="EMBL" id="HGQ74173.1"/>
    </source>
</evidence>
<dbReference type="EMBL" id="DTBP01000024">
    <property type="protein sequence ID" value="HGQ74173.1"/>
    <property type="molecule type" value="Genomic_DNA"/>
</dbReference>
<name>A0A7C4NR85_STAMA</name>
<comment type="caution">
    <text evidence="2">The sequence shown here is derived from an EMBL/GenBank/DDBJ whole genome shotgun (WGS) entry which is preliminary data.</text>
</comment>
<proteinExistence type="predicted"/>
<keyword evidence="1" id="KW-0812">Transmembrane</keyword>